<keyword evidence="2" id="KW-0472">Membrane</keyword>
<keyword evidence="2" id="KW-1133">Transmembrane helix</keyword>
<dbReference type="Proteomes" id="UP000305067">
    <property type="component" value="Unassembled WGS sequence"/>
</dbReference>
<dbReference type="EMBL" id="ML178820">
    <property type="protein sequence ID" value="TFL03282.1"/>
    <property type="molecule type" value="Genomic_DNA"/>
</dbReference>
<dbReference type="STRING" id="1884261.A0A5C3QN95"/>
<feature type="region of interest" description="Disordered" evidence="1">
    <location>
        <begin position="283"/>
        <end position="330"/>
    </location>
</feature>
<protein>
    <submittedName>
        <fullName evidence="3">Uncharacterized protein</fullName>
    </submittedName>
</protein>
<feature type="transmembrane region" description="Helical" evidence="2">
    <location>
        <begin position="593"/>
        <end position="613"/>
    </location>
</feature>
<gene>
    <name evidence="3" type="ORF">BDV98DRAFT_581293</name>
</gene>
<dbReference type="OrthoDB" id="3247214at2759"/>
<feature type="region of interest" description="Disordered" evidence="1">
    <location>
        <begin position="646"/>
        <end position="709"/>
    </location>
</feature>
<evidence type="ECO:0000313" key="4">
    <source>
        <dbReference type="Proteomes" id="UP000305067"/>
    </source>
</evidence>
<proteinExistence type="predicted"/>
<reference evidence="3 4" key="1">
    <citation type="journal article" date="2019" name="Nat. Ecol. Evol.">
        <title>Megaphylogeny resolves global patterns of mushroom evolution.</title>
        <authorList>
            <person name="Varga T."/>
            <person name="Krizsan K."/>
            <person name="Foldi C."/>
            <person name="Dima B."/>
            <person name="Sanchez-Garcia M."/>
            <person name="Sanchez-Ramirez S."/>
            <person name="Szollosi G.J."/>
            <person name="Szarkandi J.G."/>
            <person name="Papp V."/>
            <person name="Albert L."/>
            <person name="Andreopoulos W."/>
            <person name="Angelini C."/>
            <person name="Antonin V."/>
            <person name="Barry K.W."/>
            <person name="Bougher N.L."/>
            <person name="Buchanan P."/>
            <person name="Buyck B."/>
            <person name="Bense V."/>
            <person name="Catcheside P."/>
            <person name="Chovatia M."/>
            <person name="Cooper J."/>
            <person name="Damon W."/>
            <person name="Desjardin D."/>
            <person name="Finy P."/>
            <person name="Geml J."/>
            <person name="Haridas S."/>
            <person name="Hughes K."/>
            <person name="Justo A."/>
            <person name="Karasinski D."/>
            <person name="Kautmanova I."/>
            <person name="Kiss B."/>
            <person name="Kocsube S."/>
            <person name="Kotiranta H."/>
            <person name="LaButti K.M."/>
            <person name="Lechner B.E."/>
            <person name="Liimatainen K."/>
            <person name="Lipzen A."/>
            <person name="Lukacs Z."/>
            <person name="Mihaltcheva S."/>
            <person name="Morgado L.N."/>
            <person name="Niskanen T."/>
            <person name="Noordeloos M.E."/>
            <person name="Ohm R.A."/>
            <person name="Ortiz-Santana B."/>
            <person name="Ovrebo C."/>
            <person name="Racz N."/>
            <person name="Riley R."/>
            <person name="Savchenko A."/>
            <person name="Shiryaev A."/>
            <person name="Soop K."/>
            <person name="Spirin V."/>
            <person name="Szebenyi C."/>
            <person name="Tomsovsky M."/>
            <person name="Tulloss R.E."/>
            <person name="Uehling J."/>
            <person name="Grigoriev I.V."/>
            <person name="Vagvolgyi C."/>
            <person name="Papp T."/>
            <person name="Martin F.M."/>
            <person name="Miettinen O."/>
            <person name="Hibbett D.S."/>
            <person name="Nagy L.G."/>
        </authorList>
    </citation>
    <scope>NUCLEOTIDE SEQUENCE [LARGE SCALE GENOMIC DNA]</scope>
    <source>
        <strain evidence="3 4">CBS 309.79</strain>
    </source>
</reference>
<keyword evidence="2" id="KW-0812">Transmembrane</keyword>
<accession>A0A5C3QN95</accession>
<feature type="compositionally biased region" description="Low complexity" evidence="1">
    <location>
        <begin position="665"/>
        <end position="691"/>
    </location>
</feature>
<evidence type="ECO:0000256" key="2">
    <source>
        <dbReference type="SAM" id="Phobius"/>
    </source>
</evidence>
<evidence type="ECO:0000256" key="1">
    <source>
        <dbReference type="SAM" id="MobiDB-lite"/>
    </source>
</evidence>
<feature type="compositionally biased region" description="Pro residues" evidence="1">
    <location>
        <begin position="692"/>
        <end position="703"/>
    </location>
</feature>
<dbReference type="AlphaFoldDB" id="A0A5C3QN95"/>
<keyword evidence="4" id="KW-1185">Reference proteome</keyword>
<feature type="region of interest" description="Disordered" evidence="1">
    <location>
        <begin position="349"/>
        <end position="383"/>
    </location>
</feature>
<dbReference type="PANTHER" id="PTHR24216">
    <property type="entry name" value="PAXILLIN-RELATED"/>
    <property type="match status" value="1"/>
</dbReference>
<name>A0A5C3QN95_9AGAR</name>
<dbReference type="PANTHER" id="PTHR24216:SF8">
    <property type="entry name" value="PAXILLIN, ISOFORM F"/>
    <property type="match status" value="1"/>
</dbReference>
<sequence length="709" mass="74786">MQAIARRLSFQNTSQTALNKQAGATVEPTHSVIRESYISVTDPVVTDDVEPNAADAFPALTREASYASGPDPAVTDGVEPHAPEALSTVDDGATLVPTDSAESKAAKPKVTGFDRFKELVHIRSSSPAPVVVREDAAKEHVDVQADANLVEVVVISEPVVTEDNTAADNTTASHDILEVPTATTDEPVAKGEKPKLSPLKRLKSLVHKGGNKGPKSPVDVVAPISVVEDDVLEVPSSPVRSITPSQLGELVDISMASEASLDVPPNTPPSPAILPSIEAVLASSPTSRSPTPSLTLESSPASSISTSDNVDAVAPPAKEPIDESTPVPDPHPSLETLANDIRFLIGKIPRPPIESSTPRCPEPSAPKRDGEGKPIPPSAEAGRGFALPTSLARYLKDRNVMTGESQVSQEDTVTDADVTSVWSILDTLKAPWANDDDDDVGRKIMLYIPLDIGDNSKVEVAQAVEVEVSVSDVTDGKKATRYFGGDYLPQAIWPFEGWWGSKKKPVETEVPKVETPADTGKKPSKKVYLPSPDKLSVEVAWWGYRLYLPPPVVEKFSESAEQASKQGALITTALQFLVTHIPVDLVPLPLRPVLALLVTLVPFIGYIGSFLVWSAGQLKSFDRGHGISLTATWLLPVALIPGAIKPPTVEPPAETPVKDGKGETPPAADAPSSAPVPDDAPSTPAPEESPLTPAPEAPTPSAPPASTAV</sequence>
<evidence type="ECO:0000313" key="3">
    <source>
        <dbReference type="EMBL" id="TFL03282.1"/>
    </source>
</evidence>
<organism evidence="3 4">
    <name type="scientific">Pterulicium gracile</name>
    <dbReference type="NCBI Taxonomy" id="1884261"/>
    <lineage>
        <taxon>Eukaryota</taxon>
        <taxon>Fungi</taxon>
        <taxon>Dikarya</taxon>
        <taxon>Basidiomycota</taxon>
        <taxon>Agaricomycotina</taxon>
        <taxon>Agaricomycetes</taxon>
        <taxon>Agaricomycetidae</taxon>
        <taxon>Agaricales</taxon>
        <taxon>Pleurotineae</taxon>
        <taxon>Pterulaceae</taxon>
        <taxon>Pterulicium</taxon>
    </lineage>
</organism>
<feature type="compositionally biased region" description="Low complexity" evidence="1">
    <location>
        <begin position="283"/>
        <end position="307"/>
    </location>
</feature>